<feature type="transmembrane region" description="Helical" evidence="1">
    <location>
        <begin position="26"/>
        <end position="47"/>
    </location>
</feature>
<organism evidence="2 3">
    <name type="scientific">Rubus argutus</name>
    <name type="common">Southern blackberry</name>
    <dbReference type="NCBI Taxonomy" id="59490"/>
    <lineage>
        <taxon>Eukaryota</taxon>
        <taxon>Viridiplantae</taxon>
        <taxon>Streptophyta</taxon>
        <taxon>Embryophyta</taxon>
        <taxon>Tracheophyta</taxon>
        <taxon>Spermatophyta</taxon>
        <taxon>Magnoliopsida</taxon>
        <taxon>eudicotyledons</taxon>
        <taxon>Gunneridae</taxon>
        <taxon>Pentapetalae</taxon>
        <taxon>rosids</taxon>
        <taxon>fabids</taxon>
        <taxon>Rosales</taxon>
        <taxon>Rosaceae</taxon>
        <taxon>Rosoideae</taxon>
        <taxon>Rosoideae incertae sedis</taxon>
        <taxon>Rubus</taxon>
    </lineage>
</organism>
<dbReference type="Proteomes" id="UP001457282">
    <property type="component" value="Unassembled WGS sequence"/>
</dbReference>
<keyword evidence="1" id="KW-1133">Transmembrane helix</keyword>
<evidence type="ECO:0000313" key="2">
    <source>
        <dbReference type="EMBL" id="KAK9924770.1"/>
    </source>
</evidence>
<accession>A0AAW1WIP8</accession>
<reference evidence="2 3" key="1">
    <citation type="journal article" date="2023" name="G3 (Bethesda)">
        <title>A chromosome-length genome assembly and annotation of blackberry (Rubus argutus, cv. 'Hillquist').</title>
        <authorList>
            <person name="Bruna T."/>
            <person name="Aryal R."/>
            <person name="Dudchenko O."/>
            <person name="Sargent D.J."/>
            <person name="Mead D."/>
            <person name="Buti M."/>
            <person name="Cavallini A."/>
            <person name="Hytonen T."/>
            <person name="Andres J."/>
            <person name="Pham M."/>
            <person name="Weisz D."/>
            <person name="Mascagni F."/>
            <person name="Usai G."/>
            <person name="Natali L."/>
            <person name="Bassil N."/>
            <person name="Fernandez G.E."/>
            <person name="Lomsadze A."/>
            <person name="Armour M."/>
            <person name="Olukolu B."/>
            <person name="Poorten T."/>
            <person name="Britton C."/>
            <person name="Davik J."/>
            <person name="Ashrafi H."/>
            <person name="Aiden E.L."/>
            <person name="Borodovsky M."/>
            <person name="Worthington M."/>
        </authorList>
    </citation>
    <scope>NUCLEOTIDE SEQUENCE [LARGE SCALE GENOMIC DNA]</scope>
    <source>
        <strain evidence="2">PI 553951</strain>
    </source>
</reference>
<name>A0AAW1WIP8_RUBAR</name>
<keyword evidence="3" id="KW-1185">Reference proteome</keyword>
<comment type="caution">
    <text evidence="2">The sequence shown here is derived from an EMBL/GenBank/DDBJ whole genome shotgun (WGS) entry which is preliminary data.</text>
</comment>
<dbReference type="AlphaFoldDB" id="A0AAW1WIP8"/>
<protein>
    <submittedName>
        <fullName evidence="2">Uncharacterized protein</fullName>
    </submittedName>
</protein>
<keyword evidence="1" id="KW-0812">Transmembrane</keyword>
<sequence length="195" mass="22200">MIYCSSYSHSCLSNRLGKPVSYLEDGVIYGLPILSLTFTRFLLLLFLSTSSQVEEFEISYNSLRILSGIYFELGGIPFSFMKLKNLTIETVFDKQDILGVACLLKSSPVVDTLMIYFRSIEGNMSGTTLCWLMPENAINFAKFLLKYGKGLQKMNLHLRRRDNYRPFDQRNDAAIASIKGFPRASANVKISKKFR</sequence>
<evidence type="ECO:0000256" key="1">
    <source>
        <dbReference type="SAM" id="Phobius"/>
    </source>
</evidence>
<proteinExistence type="predicted"/>
<dbReference type="EMBL" id="JBEDUW010000006">
    <property type="protein sequence ID" value="KAK9924770.1"/>
    <property type="molecule type" value="Genomic_DNA"/>
</dbReference>
<evidence type="ECO:0000313" key="3">
    <source>
        <dbReference type="Proteomes" id="UP001457282"/>
    </source>
</evidence>
<keyword evidence="1" id="KW-0472">Membrane</keyword>
<gene>
    <name evidence="2" type="ORF">M0R45_033121</name>
</gene>